<dbReference type="Pfam" id="PF08241">
    <property type="entry name" value="Methyltransf_11"/>
    <property type="match status" value="1"/>
</dbReference>
<keyword evidence="2" id="KW-0808">Transferase</keyword>
<dbReference type="CDD" id="cd02440">
    <property type="entry name" value="AdoMet_MTases"/>
    <property type="match status" value="1"/>
</dbReference>
<dbReference type="RefSeq" id="WP_072853654.1">
    <property type="nucleotide sequence ID" value="NZ_FQVI01000021.1"/>
</dbReference>
<dbReference type="InterPro" id="IPR029063">
    <property type="entry name" value="SAM-dependent_MTases_sf"/>
</dbReference>
<proteinExistence type="predicted"/>
<protein>
    <submittedName>
        <fullName evidence="2">Methyltransferase domain-containing protein</fullName>
    </submittedName>
</protein>
<feature type="domain" description="Methyltransferase type 11" evidence="1">
    <location>
        <begin position="79"/>
        <end position="180"/>
    </location>
</feature>
<name>A0A1M5AN56_9CLOT</name>
<sequence>MGEKIGKVKMNLDYYGGEDLYSDGEVEEQLLKIVKSHREEEFPEIIMKEKSWPILYHLSKQRQNIIEWYPFEPEAAVFEVGAGCGAITGALTRAVKKVVANDLSNRRSMINAYRNQNAGNLEIMVGNFNEVSAHTEEKFDYVTLIGVFEYAESYMGTCSPYDDFLTKIRGLLKAEGTVIIAIENKLGLKYFAGCPEDHVGRPFEGLEGYPNTSGVKTFSKKELSELLEGNGFHEVQFYYPYPDYKLPTTIYSDSYLPKDGELVNNQRNFDTDRIVLFDETRAFDSIIKAGLFPEFSNSFLVTAQKRGEQDA</sequence>
<dbReference type="Proteomes" id="UP000184245">
    <property type="component" value="Unassembled WGS sequence"/>
</dbReference>
<evidence type="ECO:0000259" key="1">
    <source>
        <dbReference type="Pfam" id="PF08241"/>
    </source>
</evidence>
<dbReference type="AlphaFoldDB" id="A0A1M5AN56"/>
<evidence type="ECO:0000313" key="3">
    <source>
        <dbReference type="Proteomes" id="UP000184245"/>
    </source>
</evidence>
<dbReference type="STRING" id="1122155.SAMN02745158_03264"/>
<dbReference type="OrthoDB" id="525353at2"/>
<reference evidence="2 3" key="1">
    <citation type="submission" date="2016-11" db="EMBL/GenBank/DDBJ databases">
        <authorList>
            <person name="Jaros S."/>
            <person name="Januszkiewicz K."/>
            <person name="Wedrychowicz H."/>
        </authorList>
    </citation>
    <scope>NUCLEOTIDE SEQUENCE [LARGE SCALE GENOMIC DNA]</scope>
    <source>
        <strain evidence="2 3">DSM 17459</strain>
    </source>
</reference>
<accession>A0A1M5AN56</accession>
<dbReference type="GO" id="GO:0008757">
    <property type="term" value="F:S-adenosylmethionine-dependent methyltransferase activity"/>
    <property type="evidence" value="ECO:0007669"/>
    <property type="project" value="InterPro"/>
</dbReference>
<dbReference type="InterPro" id="IPR013216">
    <property type="entry name" value="Methyltransf_11"/>
</dbReference>
<dbReference type="PANTHER" id="PTHR43861">
    <property type="entry name" value="TRANS-ACONITATE 2-METHYLTRANSFERASE-RELATED"/>
    <property type="match status" value="1"/>
</dbReference>
<gene>
    <name evidence="2" type="ORF">SAMN02745158_03264</name>
</gene>
<organism evidence="2 3">
    <name type="scientific">Lactonifactor longoviformis DSM 17459</name>
    <dbReference type="NCBI Taxonomy" id="1122155"/>
    <lineage>
        <taxon>Bacteria</taxon>
        <taxon>Bacillati</taxon>
        <taxon>Bacillota</taxon>
        <taxon>Clostridia</taxon>
        <taxon>Eubacteriales</taxon>
        <taxon>Clostridiaceae</taxon>
        <taxon>Lactonifactor</taxon>
    </lineage>
</organism>
<keyword evidence="3" id="KW-1185">Reference proteome</keyword>
<dbReference type="EMBL" id="FQVI01000021">
    <property type="protein sequence ID" value="SHF31605.1"/>
    <property type="molecule type" value="Genomic_DNA"/>
</dbReference>
<dbReference type="GO" id="GO:0032259">
    <property type="term" value="P:methylation"/>
    <property type="evidence" value="ECO:0007669"/>
    <property type="project" value="UniProtKB-KW"/>
</dbReference>
<evidence type="ECO:0000313" key="2">
    <source>
        <dbReference type="EMBL" id="SHF31605.1"/>
    </source>
</evidence>
<dbReference type="SUPFAM" id="SSF53335">
    <property type="entry name" value="S-adenosyl-L-methionine-dependent methyltransferases"/>
    <property type="match status" value="1"/>
</dbReference>
<keyword evidence="2" id="KW-0489">Methyltransferase</keyword>
<dbReference type="Gene3D" id="3.40.50.150">
    <property type="entry name" value="Vaccinia Virus protein VP39"/>
    <property type="match status" value="1"/>
</dbReference>